<organism evidence="3 4">
    <name type="scientific">Leucocoprinus birnbaumii</name>
    <dbReference type="NCBI Taxonomy" id="56174"/>
    <lineage>
        <taxon>Eukaryota</taxon>
        <taxon>Fungi</taxon>
        <taxon>Dikarya</taxon>
        <taxon>Basidiomycota</taxon>
        <taxon>Agaricomycotina</taxon>
        <taxon>Agaricomycetes</taxon>
        <taxon>Agaricomycetidae</taxon>
        <taxon>Agaricales</taxon>
        <taxon>Agaricineae</taxon>
        <taxon>Agaricaceae</taxon>
        <taxon>Leucocoprinus</taxon>
    </lineage>
</organism>
<dbReference type="GO" id="GO:0004674">
    <property type="term" value="F:protein serine/threonine kinase activity"/>
    <property type="evidence" value="ECO:0007669"/>
    <property type="project" value="TreeGrafter"/>
</dbReference>
<feature type="region of interest" description="Disordered" evidence="1">
    <location>
        <begin position="1"/>
        <end position="25"/>
    </location>
</feature>
<dbReference type="Gene3D" id="1.10.510.10">
    <property type="entry name" value="Transferase(Phosphotransferase) domain 1"/>
    <property type="match status" value="1"/>
</dbReference>
<dbReference type="PROSITE" id="PS50011">
    <property type="entry name" value="PROTEIN_KINASE_DOM"/>
    <property type="match status" value="1"/>
</dbReference>
<reference evidence="3" key="1">
    <citation type="submission" date="2022-07" db="EMBL/GenBank/DDBJ databases">
        <title>Genome Sequence of Leucocoprinus birnbaumii.</title>
        <authorList>
            <person name="Buettner E."/>
        </authorList>
    </citation>
    <scope>NUCLEOTIDE SEQUENCE</scope>
    <source>
        <strain evidence="3">VT141</strain>
    </source>
</reference>
<comment type="caution">
    <text evidence="3">The sequence shown here is derived from an EMBL/GenBank/DDBJ whole genome shotgun (WGS) entry which is preliminary data.</text>
</comment>
<dbReference type="GO" id="GO:0005524">
    <property type="term" value="F:ATP binding"/>
    <property type="evidence" value="ECO:0007669"/>
    <property type="project" value="InterPro"/>
</dbReference>
<name>A0AAD5VSE1_9AGAR</name>
<sequence length="469" mass="52390">MRPRGRPSSDRFPSGSLTTNDNANTIRSHHQLVGPLQVERITLLPCIHRATLAFGFPTRSDVSTRSPHVSEQVCSNILSQVAGSEELRKTFIGNLSATERRVEVQAISDCLWNLLHAQETRQGIGRTKLLRLSYQLAKETQIFPRHLLLRDIKVASQPFAGGGFADVYEGNHKGAKVCVKVLRVFDKSDQAKFIRGYTREITLWSYMSHENILPLIGLFTAEHAARRLCLVSPLMKNGNLRCFLQNHPDTSRLPLVLDITEGLTYLHLLKIIHGDLKAQNVLISDTGRALLTDFGLSYVVLTSAVHGSSGFMAAGTTRWMAPELFSECTAPSKESDIWAFGCLCFEIYTGQYPFYQHKSSGAVVAALLRNEIPRLPTGNDIRVPPGVLDDWMWDLINSRCWCQNPKERHSAQMIRDAVATRLVHGGLPGVFTRNNSRAPELPEAQGCLLHELDYEYIAHVLIQSAESLK</sequence>
<dbReference type="InterPro" id="IPR000719">
    <property type="entry name" value="Prot_kinase_dom"/>
</dbReference>
<dbReference type="SUPFAM" id="SSF56112">
    <property type="entry name" value="Protein kinase-like (PK-like)"/>
    <property type="match status" value="1"/>
</dbReference>
<feature type="domain" description="Protein kinase" evidence="2">
    <location>
        <begin position="153"/>
        <end position="427"/>
    </location>
</feature>
<dbReference type="AlphaFoldDB" id="A0AAD5VSE1"/>
<dbReference type="PROSITE" id="PS00108">
    <property type="entry name" value="PROTEIN_KINASE_ST"/>
    <property type="match status" value="1"/>
</dbReference>
<dbReference type="Pfam" id="PF00069">
    <property type="entry name" value="Pkinase"/>
    <property type="match status" value="1"/>
</dbReference>
<gene>
    <name evidence="3" type="ORF">NP233_g6345</name>
</gene>
<feature type="compositionally biased region" description="Polar residues" evidence="1">
    <location>
        <begin position="15"/>
        <end position="25"/>
    </location>
</feature>
<keyword evidence="4" id="KW-1185">Reference proteome</keyword>
<dbReference type="PANTHER" id="PTHR44329">
    <property type="entry name" value="SERINE/THREONINE-PROTEIN KINASE TNNI3K-RELATED"/>
    <property type="match status" value="1"/>
</dbReference>
<dbReference type="InterPro" id="IPR051681">
    <property type="entry name" value="Ser/Thr_Kinases-Pseudokinases"/>
</dbReference>
<dbReference type="InterPro" id="IPR008271">
    <property type="entry name" value="Ser/Thr_kinase_AS"/>
</dbReference>
<evidence type="ECO:0000259" key="2">
    <source>
        <dbReference type="PROSITE" id="PS50011"/>
    </source>
</evidence>
<evidence type="ECO:0000313" key="3">
    <source>
        <dbReference type="EMBL" id="KAJ3567476.1"/>
    </source>
</evidence>
<dbReference type="InterPro" id="IPR011009">
    <property type="entry name" value="Kinase-like_dom_sf"/>
</dbReference>
<dbReference type="Proteomes" id="UP001213000">
    <property type="component" value="Unassembled WGS sequence"/>
</dbReference>
<dbReference type="EMBL" id="JANIEX010000410">
    <property type="protein sequence ID" value="KAJ3567476.1"/>
    <property type="molecule type" value="Genomic_DNA"/>
</dbReference>
<dbReference type="PANTHER" id="PTHR44329:SF214">
    <property type="entry name" value="PROTEIN KINASE DOMAIN-CONTAINING PROTEIN"/>
    <property type="match status" value="1"/>
</dbReference>
<dbReference type="PRINTS" id="PR00109">
    <property type="entry name" value="TYRKINASE"/>
</dbReference>
<dbReference type="SMART" id="SM00220">
    <property type="entry name" value="S_TKc"/>
    <property type="match status" value="1"/>
</dbReference>
<dbReference type="InterPro" id="IPR001245">
    <property type="entry name" value="Ser-Thr/Tyr_kinase_cat_dom"/>
</dbReference>
<proteinExistence type="predicted"/>
<protein>
    <recommendedName>
        <fullName evidence="2">Protein kinase domain-containing protein</fullName>
    </recommendedName>
</protein>
<accession>A0AAD5VSE1</accession>
<evidence type="ECO:0000313" key="4">
    <source>
        <dbReference type="Proteomes" id="UP001213000"/>
    </source>
</evidence>
<evidence type="ECO:0000256" key="1">
    <source>
        <dbReference type="SAM" id="MobiDB-lite"/>
    </source>
</evidence>